<name>A0A6L7GJJ1_9SPHN</name>
<organism evidence="6 7">
    <name type="scientific">Allopontixanthobacter confluentis</name>
    <dbReference type="NCBI Taxonomy" id="1849021"/>
    <lineage>
        <taxon>Bacteria</taxon>
        <taxon>Pseudomonadati</taxon>
        <taxon>Pseudomonadota</taxon>
        <taxon>Alphaproteobacteria</taxon>
        <taxon>Sphingomonadales</taxon>
        <taxon>Erythrobacteraceae</taxon>
        <taxon>Allopontixanthobacter</taxon>
    </lineage>
</organism>
<comment type="function">
    <text evidence="1 4">Catalyzes the insertion of molybdate into adenylated molybdopterin with the concomitant release of AMP.</text>
</comment>
<keyword evidence="7" id="KW-1185">Reference proteome</keyword>
<dbReference type="CDD" id="cd00887">
    <property type="entry name" value="MoeA"/>
    <property type="match status" value="1"/>
</dbReference>
<dbReference type="SUPFAM" id="SSF63867">
    <property type="entry name" value="MoeA C-terminal domain-like"/>
    <property type="match status" value="1"/>
</dbReference>
<dbReference type="UniPathway" id="UPA00344"/>
<keyword evidence="4" id="KW-0500">Molybdenum</keyword>
<dbReference type="PANTHER" id="PTHR10192">
    <property type="entry name" value="MOLYBDOPTERIN BIOSYNTHESIS PROTEIN"/>
    <property type="match status" value="1"/>
</dbReference>
<keyword evidence="4 6" id="KW-0808">Transferase</keyword>
<evidence type="ECO:0000313" key="7">
    <source>
        <dbReference type="Proteomes" id="UP000473531"/>
    </source>
</evidence>
<dbReference type="SUPFAM" id="SSF63882">
    <property type="entry name" value="MoeA N-terminal region -like"/>
    <property type="match status" value="1"/>
</dbReference>
<comment type="caution">
    <text evidence="6">The sequence shown here is derived from an EMBL/GenBank/DDBJ whole genome shotgun (WGS) entry which is preliminary data.</text>
</comment>
<dbReference type="InterPro" id="IPR036425">
    <property type="entry name" value="MoaB/Mog-like_dom_sf"/>
</dbReference>
<dbReference type="InterPro" id="IPR038987">
    <property type="entry name" value="MoeA-like"/>
</dbReference>
<gene>
    <name evidence="6" type="ORF">GRI44_13045</name>
</gene>
<dbReference type="Gene3D" id="3.90.105.10">
    <property type="entry name" value="Molybdopterin biosynthesis moea protein, domain 2"/>
    <property type="match status" value="1"/>
</dbReference>
<dbReference type="EC" id="2.10.1.1" evidence="4"/>
<keyword evidence="4" id="KW-0501">Molybdenum cofactor biosynthesis</keyword>
<evidence type="ECO:0000256" key="4">
    <source>
        <dbReference type="RuleBase" id="RU365090"/>
    </source>
</evidence>
<proteinExistence type="inferred from homology"/>
<dbReference type="Gene3D" id="3.40.980.10">
    <property type="entry name" value="MoaB/Mog-like domain"/>
    <property type="match status" value="1"/>
</dbReference>
<dbReference type="InterPro" id="IPR005110">
    <property type="entry name" value="MoeA_linker/N"/>
</dbReference>
<dbReference type="Proteomes" id="UP000473531">
    <property type="component" value="Unassembled WGS sequence"/>
</dbReference>
<evidence type="ECO:0000256" key="2">
    <source>
        <dbReference type="ARBA" id="ARBA00010763"/>
    </source>
</evidence>
<sequence length="394" mass="40670">MFSYDDALALLLCSAPVLPAETAAIENAGGRYLARPVTAAIDAPRADVSAMDGYALRLADAQPGRWLTVAGEAAAGVPLSHGLAQGEAARIFTGAHIPQGADCVIMQEYAERSGDRVQFSGGFGPASHIRRKAGDFAKGDILLEQGQRLTPRAMVALAGADLAEVGLVRQPGIVIISTGNELEQPGSAHLSPHLQPESGSYGVAALANTCGAILMDRMHGRDDLEILAPLARSGIDRADCVVVIGGASVGDHDLARPMFGGAQMDEKFSSVAIRPGKPVWFGLANGIPVLGLPGNPTSAMVTARLFLAPLLAAMQGGDGAATTRFLPQVLCGALPANGSRETFVRARSTEFGLVPAHNQESGAQAPLTASDWLIRRPIGADAVANGAIVPAIPF</sequence>
<dbReference type="Gene3D" id="2.40.340.10">
    <property type="entry name" value="MoeA, C-terminal, domain IV"/>
    <property type="match status" value="1"/>
</dbReference>
<keyword evidence="4" id="KW-0460">Magnesium</keyword>
<dbReference type="Gene3D" id="2.170.190.11">
    <property type="entry name" value="Molybdopterin biosynthesis moea protein, domain 3"/>
    <property type="match status" value="1"/>
</dbReference>
<dbReference type="AlphaFoldDB" id="A0A6L7GJJ1"/>
<dbReference type="InterPro" id="IPR036135">
    <property type="entry name" value="MoeA_linker/N_sf"/>
</dbReference>
<dbReference type="RefSeq" id="WP_160602166.1">
    <property type="nucleotide sequence ID" value="NZ_WTYU01000002.1"/>
</dbReference>
<dbReference type="GO" id="GO:0046872">
    <property type="term" value="F:metal ion binding"/>
    <property type="evidence" value="ECO:0007669"/>
    <property type="project" value="UniProtKB-UniRule"/>
</dbReference>
<dbReference type="Pfam" id="PF00994">
    <property type="entry name" value="MoCF_biosynth"/>
    <property type="match status" value="1"/>
</dbReference>
<evidence type="ECO:0000256" key="3">
    <source>
        <dbReference type="ARBA" id="ARBA00047317"/>
    </source>
</evidence>
<dbReference type="SMART" id="SM00852">
    <property type="entry name" value="MoCF_biosynth"/>
    <property type="match status" value="1"/>
</dbReference>
<dbReference type="OrthoDB" id="9804758at2"/>
<comment type="catalytic activity">
    <reaction evidence="3">
        <text>adenylyl-molybdopterin + molybdate = Mo-molybdopterin + AMP + H(+)</text>
        <dbReference type="Rhea" id="RHEA:35047"/>
        <dbReference type="ChEBI" id="CHEBI:15378"/>
        <dbReference type="ChEBI" id="CHEBI:36264"/>
        <dbReference type="ChEBI" id="CHEBI:62727"/>
        <dbReference type="ChEBI" id="CHEBI:71302"/>
        <dbReference type="ChEBI" id="CHEBI:456215"/>
        <dbReference type="EC" id="2.10.1.1"/>
    </reaction>
</comment>
<evidence type="ECO:0000259" key="5">
    <source>
        <dbReference type="SMART" id="SM00852"/>
    </source>
</evidence>
<keyword evidence="4" id="KW-0479">Metal-binding</keyword>
<feature type="domain" description="MoaB/Mog" evidence="5">
    <location>
        <begin position="174"/>
        <end position="313"/>
    </location>
</feature>
<dbReference type="GO" id="GO:0005829">
    <property type="term" value="C:cytosol"/>
    <property type="evidence" value="ECO:0007669"/>
    <property type="project" value="TreeGrafter"/>
</dbReference>
<dbReference type="EMBL" id="WTYU01000002">
    <property type="protein sequence ID" value="MXP15676.1"/>
    <property type="molecule type" value="Genomic_DNA"/>
</dbReference>
<dbReference type="InterPro" id="IPR036688">
    <property type="entry name" value="MoeA_C_domain_IV_sf"/>
</dbReference>
<dbReference type="PANTHER" id="PTHR10192:SF5">
    <property type="entry name" value="GEPHYRIN"/>
    <property type="match status" value="1"/>
</dbReference>
<evidence type="ECO:0000313" key="6">
    <source>
        <dbReference type="EMBL" id="MXP15676.1"/>
    </source>
</evidence>
<reference evidence="6 7" key="1">
    <citation type="submission" date="2019-12" db="EMBL/GenBank/DDBJ databases">
        <title>Genomic-based taxomic classification of the family Erythrobacteraceae.</title>
        <authorList>
            <person name="Xu L."/>
        </authorList>
    </citation>
    <scope>NUCLEOTIDE SEQUENCE [LARGE SCALE GENOMIC DNA]</scope>
    <source>
        <strain evidence="6 7">KCTC 52259</strain>
    </source>
</reference>
<dbReference type="GO" id="GO:0006777">
    <property type="term" value="P:Mo-molybdopterin cofactor biosynthetic process"/>
    <property type="evidence" value="ECO:0007669"/>
    <property type="project" value="UniProtKB-UniRule"/>
</dbReference>
<evidence type="ECO:0000256" key="1">
    <source>
        <dbReference type="ARBA" id="ARBA00002901"/>
    </source>
</evidence>
<protein>
    <recommendedName>
        <fullName evidence="4">Molybdopterin molybdenumtransferase</fullName>
        <ecNumber evidence="4">2.10.1.1</ecNumber>
    </recommendedName>
</protein>
<comment type="cofactor">
    <cofactor evidence="4">
        <name>Mg(2+)</name>
        <dbReference type="ChEBI" id="CHEBI:18420"/>
    </cofactor>
</comment>
<dbReference type="Pfam" id="PF03453">
    <property type="entry name" value="MoeA_N"/>
    <property type="match status" value="1"/>
</dbReference>
<comment type="pathway">
    <text evidence="4">Cofactor biosynthesis; molybdopterin biosynthesis.</text>
</comment>
<dbReference type="SUPFAM" id="SSF53218">
    <property type="entry name" value="Molybdenum cofactor biosynthesis proteins"/>
    <property type="match status" value="1"/>
</dbReference>
<dbReference type="InterPro" id="IPR001453">
    <property type="entry name" value="MoaB/Mog_dom"/>
</dbReference>
<comment type="similarity">
    <text evidence="2 4">Belongs to the MoeA family.</text>
</comment>
<accession>A0A6L7GJJ1</accession>
<dbReference type="GO" id="GO:0061599">
    <property type="term" value="F:molybdopterin molybdotransferase activity"/>
    <property type="evidence" value="ECO:0007669"/>
    <property type="project" value="UniProtKB-UniRule"/>
</dbReference>